<gene>
    <name evidence="4" type="ORF">ACFOZ8_07935</name>
</gene>
<dbReference type="PRINTS" id="PR00080">
    <property type="entry name" value="SDRFAMILY"/>
</dbReference>
<dbReference type="PRINTS" id="PR00081">
    <property type="entry name" value="GDHRDH"/>
</dbReference>
<reference evidence="5" key="1">
    <citation type="journal article" date="2019" name="Int. J. Syst. Evol. Microbiol.">
        <title>The Global Catalogue of Microorganisms (GCM) 10K type strain sequencing project: providing services to taxonomists for standard genome sequencing and annotation.</title>
        <authorList>
            <consortium name="The Broad Institute Genomics Platform"/>
            <consortium name="The Broad Institute Genome Sequencing Center for Infectious Disease"/>
            <person name="Wu L."/>
            <person name="Ma J."/>
        </authorList>
    </citation>
    <scope>NUCLEOTIDE SEQUENCE [LARGE SCALE GENOMIC DNA]</scope>
    <source>
        <strain evidence="5">IBRC-M 10987</strain>
    </source>
</reference>
<dbReference type="EMBL" id="JBHSAM010000020">
    <property type="protein sequence ID" value="MFC4099583.1"/>
    <property type="molecule type" value="Genomic_DNA"/>
</dbReference>
<protein>
    <submittedName>
        <fullName evidence="4">SDR family NAD(P)-dependent oxidoreductase</fullName>
        <ecNumber evidence="4">1.-.-.-</ecNumber>
    </submittedName>
</protein>
<evidence type="ECO:0000313" key="4">
    <source>
        <dbReference type="EMBL" id="MFC4099583.1"/>
    </source>
</evidence>
<keyword evidence="5" id="KW-1185">Reference proteome</keyword>
<dbReference type="InterPro" id="IPR036291">
    <property type="entry name" value="NAD(P)-bd_dom_sf"/>
</dbReference>
<dbReference type="SUPFAM" id="SSF51735">
    <property type="entry name" value="NAD(P)-binding Rossmann-fold domains"/>
    <property type="match status" value="1"/>
</dbReference>
<dbReference type="PANTHER" id="PTHR44196">
    <property type="entry name" value="DEHYDROGENASE/REDUCTASE SDR FAMILY MEMBER 7B"/>
    <property type="match status" value="1"/>
</dbReference>
<accession>A0ABV8JXC4</accession>
<dbReference type="Pfam" id="PF00106">
    <property type="entry name" value="adh_short"/>
    <property type="match status" value="1"/>
</dbReference>
<dbReference type="GO" id="GO:0016491">
    <property type="term" value="F:oxidoreductase activity"/>
    <property type="evidence" value="ECO:0007669"/>
    <property type="project" value="UniProtKB-KW"/>
</dbReference>
<evidence type="ECO:0000313" key="5">
    <source>
        <dbReference type="Proteomes" id="UP001595715"/>
    </source>
</evidence>
<dbReference type="InterPro" id="IPR020904">
    <property type="entry name" value="Sc_DH/Rdtase_CS"/>
</dbReference>
<dbReference type="PANTHER" id="PTHR44196:SF1">
    <property type="entry name" value="DEHYDROGENASE_REDUCTASE SDR FAMILY MEMBER 7B"/>
    <property type="match status" value="1"/>
</dbReference>
<evidence type="ECO:0000256" key="2">
    <source>
        <dbReference type="ARBA" id="ARBA00023002"/>
    </source>
</evidence>
<proteinExistence type="inferred from homology"/>
<dbReference type="Proteomes" id="UP001595715">
    <property type="component" value="Unassembled WGS sequence"/>
</dbReference>
<evidence type="ECO:0000256" key="1">
    <source>
        <dbReference type="ARBA" id="ARBA00006484"/>
    </source>
</evidence>
<dbReference type="InterPro" id="IPR002347">
    <property type="entry name" value="SDR_fam"/>
</dbReference>
<dbReference type="RefSeq" id="WP_377718275.1">
    <property type="nucleotide sequence ID" value="NZ_JBHSAM010000020.1"/>
</dbReference>
<dbReference type="Gene3D" id="3.40.50.720">
    <property type="entry name" value="NAD(P)-binding Rossmann-like Domain"/>
    <property type="match status" value="1"/>
</dbReference>
<dbReference type="EC" id="1.-.-.-" evidence="4"/>
<keyword evidence="2 4" id="KW-0560">Oxidoreductase</keyword>
<dbReference type="PROSITE" id="PS00061">
    <property type="entry name" value="ADH_SHORT"/>
    <property type="match status" value="1"/>
</dbReference>
<sequence>MKDGMRVKQLSQLRNRIVVITGATSGIGAVTAVKLAEAGAVPIITGRSASKLAAMRGSVPGQCGFYELDVTDTADVQRVVDRIATDFGRIDVLVNNAGFGLFERFEDAPLEHFAKMMDTNYMGTVRCTKAVLPYMKSQGNGHIVNIASMAGKLSTAKASGYAATKHAVLGLTNALRAELAPDGIAVSAVNPGPIDTPFLETADPGGGYAASVKGYLLKPSQVADAVVRVIAKRTPEVDLPLSAGIGIRLYGLAPRFADKTFGKLLNRK</sequence>
<name>A0ABV8JXC4_9BACL</name>
<comment type="similarity">
    <text evidence="1 3">Belongs to the short-chain dehydrogenases/reductases (SDR) family.</text>
</comment>
<organism evidence="4 5">
    <name type="scientific">Paenibacillus xanthanilyticus</name>
    <dbReference type="NCBI Taxonomy" id="1783531"/>
    <lineage>
        <taxon>Bacteria</taxon>
        <taxon>Bacillati</taxon>
        <taxon>Bacillota</taxon>
        <taxon>Bacilli</taxon>
        <taxon>Bacillales</taxon>
        <taxon>Paenibacillaceae</taxon>
        <taxon>Paenibacillus</taxon>
    </lineage>
</organism>
<comment type="caution">
    <text evidence="4">The sequence shown here is derived from an EMBL/GenBank/DDBJ whole genome shotgun (WGS) entry which is preliminary data.</text>
</comment>
<evidence type="ECO:0000256" key="3">
    <source>
        <dbReference type="RuleBase" id="RU000363"/>
    </source>
</evidence>